<dbReference type="EMBL" id="JAPDRP010000017">
    <property type="protein sequence ID" value="KAJ9640283.1"/>
    <property type="molecule type" value="Genomic_DNA"/>
</dbReference>
<protein>
    <submittedName>
        <fullName evidence="1">Uncharacterized protein</fullName>
    </submittedName>
</protein>
<proteinExistence type="predicted"/>
<keyword evidence="2" id="KW-1185">Reference proteome</keyword>
<gene>
    <name evidence="1" type="ORF">H2199_005822</name>
</gene>
<name>A0ACC2YYM9_9PEZI</name>
<organism evidence="1 2">
    <name type="scientific">Coniosporium tulheliwenetii</name>
    <dbReference type="NCBI Taxonomy" id="3383036"/>
    <lineage>
        <taxon>Eukaryota</taxon>
        <taxon>Fungi</taxon>
        <taxon>Dikarya</taxon>
        <taxon>Ascomycota</taxon>
        <taxon>Pezizomycotina</taxon>
        <taxon>Dothideomycetes</taxon>
        <taxon>Dothideomycetes incertae sedis</taxon>
        <taxon>Coniosporium</taxon>
    </lineage>
</organism>
<sequence>MANLQQQNLDLFTGADTSFARLFGRRDSLLNGPRRSFYAYLPREDEQIVAELEGSVQSAKERVASLRKQLEERKELQESFCAVAPPAKLDKWEEVAAATRTIEAGTTVKKHLEYQLEEKNQALEAALKEVKNIEQRVSSSQLALTQQREEFDIKLKAAVDQVSRLQTRLHQEKQAAQSDFKKQQKHFDQKLILEKQASKLALEEQKFAFDRDLRDKEHALGSALETGDPQTVSCHAEPADLRAQRLTAELETVAAARDQAEFETQKVAAVALRLSELLQGTRDQLKEFMSDHKQVLSTLRLIDSRYKESESAWKAFVEEITIEAGEKFHELGRLAVVSDNQQKQIQEADDEIQRLRDLLRNLSTNTRPQPTI</sequence>
<comment type="caution">
    <text evidence="1">The sequence shown here is derived from an EMBL/GenBank/DDBJ whole genome shotgun (WGS) entry which is preliminary data.</text>
</comment>
<evidence type="ECO:0000313" key="2">
    <source>
        <dbReference type="Proteomes" id="UP001172680"/>
    </source>
</evidence>
<reference evidence="1" key="1">
    <citation type="submission" date="2022-10" db="EMBL/GenBank/DDBJ databases">
        <title>Culturing micro-colonial fungi from biological soil crusts in the Mojave desert and describing Neophaeococcomyces mojavensis, and introducing the new genera and species Taxawa tesnikishii.</title>
        <authorList>
            <person name="Kurbessoian T."/>
            <person name="Stajich J.E."/>
        </authorList>
    </citation>
    <scope>NUCLEOTIDE SEQUENCE</scope>
    <source>
        <strain evidence="1">JES_115</strain>
    </source>
</reference>
<accession>A0ACC2YYM9</accession>
<dbReference type="Proteomes" id="UP001172680">
    <property type="component" value="Unassembled WGS sequence"/>
</dbReference>
<evidence type="ECO:0000313" key="1">
    <source>
        <dbReference type="EMBL" id="KAJ9640283.1"/>
    </source>
</evidence>